<accession>A0A2S5Y685</accession>
<keyword evidence="1" id="KW-0472">Membrane</keyword>
<dbReference type="GO" id="GO:0004190">
    <property type="term" value="F:aspartic-type endopeptidase activity"/>
    <property type="evidence" value="ECO:0007669"/>
    <property type="project" value="InterPro"/>
</dbReference>
<evidence type="ECO:0000256" key="1">
    <source>
        <dbReference type="SAM" id="Phobius"/>
    </source>
</evidence>
<dbReference type="Pfam" id="PF01478">
    <property type="entry name" value="Peptidase_A24"/>
    <property type="match status" value="1"/>
</dbReference>
<feature type="transmembrane region" description="Helical" evidence="1">
    <location>
        <begin position="33"/>
        <end position="52"/>
    </location>
</feature>
<evidence type="ECO:0000313" key="3">
    <source>
        <dbReference type="EMBL" id="PPI14520.1"/>
    </source>
</evidence>
<dbReference type="GeneID" id="93666692"/>
<proteinExistence type="predicted"/>
<feature type="transmembrane region" description="Helical" evidence="1">
    <location>
        <begin position="129"/>
        <end position="150"/>
    </location>
</feature>
<dbReference type="InterPro" id="IPR000045">
    <property type="entry name" value="Prepilin_IV_endopep_pep"/>
</dbReference>
<dbReference type="KEGG" id="rtc:APU90_08785"/>
<dbReference type="RefSeq" id="WP_051210168.1">
    <property type="nucleotide sequence ID" value="NZ_CP010848.1"/>
</dbReference>
<keyword evidence="1" id="KW-1133">Transmembrane helix</keyword>
<feature type="domain" description="Prepilin type IV endopeptidase peptidase" evidence="2">
    <location>
        <begin position="45"/>
        <end position="145"/>
    </location>
</feature>
<sequence length="174" mass="17526">MRERGSSFSDVCAVVLGGVGLTALVLGRRWPSGGVTALVLCVAVVTVPLVLADVRERRLPNLLTGPLLLGVPAKAAADFLGGRAPDAAVASLSTALLLGVLHAAGGLGLGDVKLGAALASPLSAVHPAAVVAVPALAFLLAGAWALPLLLRGDCGRIPFGPFFLSAFWLVLLLQ</sequence>
<dbReference type="AlphaFoldDB" id="A0A2S5Y685"/>
<feature type="transmembrane region" description="Helical" evidence="1">
    <location>
        <begin position="157"/>
        <end position="173"/>
    </location>
</feature>
<keyword evidence="1" id="KW-0812">Transmembrane</keyword>
<dbReference type="GO" id="GO:0016020">
    <property type="term" value="C:membrane"/>
    <property type="evidence" value="ECO:0007669"/>
    <property type="project" value="InterPro"/>
</dbReference>
<organism evidence="3 4">
    <name type="scientific">Rathayibacter toxicus</name>
    <dbReference type="NCBI Taxonomy" id="145458"/>
    <lineage>
        <taxon>Bacteria</taxon>
        <taxon>Bacillati</taxon>
        <taxon>Actinomycetota</taxon>
        <taxon>Actinomycetes</taxon>
        <taxon>Micrococcales</taxon>
        <taxon>Microbacteriaceae</taxon>
        <taxon>Rathayibacter</taxon>
    </lineage>
</organism>
<evidence type="ECO:0000313" key="4">
    <source>
        <dbReference type="Proteomes" id="UP000237966"/>
    </source>
</evidence>
<comment type="caution">
    <text evidence="3">The sequence shown here is derived from an EMBL/GenBank/DDBJ whole genome shotgun (WGS) entry which is preliminary data.</text>
</comment>
<reference evidence="3 4" key="1">
    <citation type="submission" date="2018-02" db="EMBL/GenBank/DDBJ databases">
        <title>Bacteriophage NCPPB3778 and a type I-E CRISPR drive the evolution of the US Biological Select Agent, Rathayibacter toxicus.</title>
        <authorList>
            <person name="Davis E.W.II."/>
            <person name="Tabima J.F."/>
            <person name="Weisberg A.J."/>
            <person name="Lopes L.D."/>
            <person name="Wiseman M.S."/>
            <person name="Wiseman M.S."/>
            <person name="Pupko T."/>
            <person name="Belcher M.S."/>
            <person name="Sechler A.J."/>
            <person name="Tancos M.A."/>
            <person name="Schroeder B.K."/>
            <person name="Murray T.D."/>
            <person name="Luster D.G."/>
            <person name="Schneider W.L."/>
            <person name="Rogers E."/>
            <person name="Andreote F.D."/>
            <person name="Grunwald N.J."/>
            <person name="Putnam M.L."/>
            <person name="Chang J.H."/>
        </authorList>
    </citation>
    <scope>NUCLEOTIDE SEQUENCE [LARGE SCALE GENOMIC DNA]</scope>
    <source>
        <strain evidence="3 4">FH99</strain>
    </source>
</reference>
<dbReference type="Proteomes" id="UP000237966">
    <property type="component" value="Unassembled WGS sequence"/>
</dbReference>
<dbReference type="Gene3D" id="1.20.120.1220">
    <property type="match status" value="1"/>
</dbReference>
<name>A0A2S5Y685_9MICO</name>
<evidence type="ECO:0000259" key="2">
    <source>
        <dbReference type="Pfam" id="PF01478"/>
    </source>
</evidence>
<gene>
    <name evidence="3" type="ORF">C5C51_08125</name>
</gene>
<feature type="transmembrane region" description="Helical" evidence="1">
    <location>
        <begin position="87"/>
        <end position="109"/>
    </location>
</feature>
<protein>
    <recommendedName>
        <fullName evidence="2">Prepilin type IV endopeptidase peptidase domain-containing protein</fullName>
    </recommendedName>
</protein>
<dbReference type="EMBL" id="PSWU01000012">
    <property type="protein sequence ID" value="PPI14520.1"/>
    <property type="molecule type" value="Genomic_DNA"/>
</dbReference>
<feature type="transmembrane region" description="Helical" evidence="1">
    <location>
        <begin position="7"/>
        <end position="27"/>
    </location>
</feature>